<reference evidence="9" key="1">
    <citation type="journal article" date="2019" name="Int. J. Syst. Evol. Microbiol.">
        <title>The Global Catalogue of Microorganisms (GCM) 10K type strain sequencing project: providing services to taxonomists for standard genome sequencing and annotation.</title>
        <authorList>
            <consortium name="The Broad Institute Genomics Platform"/>
            <consortium name="The Broad Institute Genome Sequencing Center for Infectious Disease"/>
            <person name="Wu L."/>
            <person name="Ma J."/>
        </authorList>
    </citation>
    <scope>NUCLEOTIDE SEQUENCE [LARGE SCALE GENOMIC DNA]</scope>
    <source>
        <strain evidence="9">CGMCC 1.16306</strain>
    </source>
</reference>
<dbReference type="InterPro" id="IPR016186">
    <property type="entry name" value="C-type_lectin-like/link_sf"/>
</dbReference>
<dbReference type="Gene3D" id="3.10.100.10">
    <property type="entry name" value="Mannose-Binding Protein A, subunit A"/>
    <property type="match status" value="1"/>
</dbReference>
<keyword evidence="1" id="KW-0645">Protease</keyword>
<dbReference type="SMART" id="SM00034">
    <property type="entry name" value="CLECT"/>
    <property type="match status" value="1"/>
</dbReference>
<keyword evidence="9" id="KW-1185">Reference proteome</keyword>
<dbReference type="InterPro" id="IPR001304">
    <property type="entry name" value="C-type_lectin-like"/>
</dbReference>
<dbReference type="Proteomes" id="UP001596415">
    <property type="component" value="Unassembled WGS sequence"/>
</dbReference>
<evidence type="ECO:0000259" key="7">
    <source>
        <dbReference type="PROSITE" id="PS51829"/>
    </source>
</evidence>
<evidence type="ECO:0000313" key="9">
    <source>
        <dbReference type="Proteomes" id="UP001596415"/>
    </source>
</evidence>
<keyword evidence="4" id="KW-0732">Signal</keyword>
<proteinExistence type="predicted"/>
<organism evidence="8 9">
    <name type="scientific">Jejudonia soesokkakensis</name>
    <dbReference type="NCBI Taxonomy" id="1323432"/>
    <lineage>
        <taxon>Bacteria</taxon>
        <taxon>Pseudomonadati</taxon>
        <taxon>Bacteroidota</taxon>
        <taxon>Flavobacteriia</taxon>
        <taxon>Flavobacteriales</taxon>
        <taxon>Flavobacteriaceae</taxon>
        <taxon>Jejudonia</taxon>
    </lineage>
</organism>
<dbReference type="InterPro" id="IPR043555">
    <property type="entry name" value="SRPX-like"/>
</dbReference>
<dbReference type="PANTHER" id="PTHR46343">
    <property type="entry name" value="HYR DOMAIN-CONTAINING PROTEIN"/>
    <property type="match status" value="1"/>
</dbReference>
<dbReference type="RefSeq" id="WP_380218162.1">
    <property type="nucleotide sequence ID" value="NZ_JBHTBN010000006.1"/>
</dbReference>
<protein>
    <submittedName>
        <fullName evidence="8">HYR domain-containing protein</fullName>
    </submittedName>
</protein>
<keyword evidence="2" id="KW-0677">Repeat</keyword>
<feature type="domain" description="C-type lectin" evidence="5">
    <location>
        <begin position="534"/>
        <end position="639"/>
    </location>
</feature>
<gene>
    <name evidence="8" type="ORF">ACFQO1_11190</name>
</gene>
<dbReference type="InterPro" id="IPR013783">
    <property type="entry name" value="Ig-like_fold"/>
</dbReference>
<evidence type="ECO:0000259" key="6">
    <source>
        <dbReference type="PROSITE" id="PS50825"/>
    </source>
</evidence>
<evidence type="ECO:0000256" key="2">
    <source>
        <dbReference type="ARBA" id="ARBA00022737"/>
    </source>
</evidence>
<evidence type="ECO:0000256" key="1">
    <source>
        <dbReference type="ARBA" id="ARBA00022670"/>
    </source>
</evidence>
<name>A0ABW2MWV8_9FLAO</name>
<dbReference type="InterPro" id="IPR003410">
    <property type="entry name" value="HYR_dom"/>
</dbReference>
<keyword evidence="3" id="KW-0378">Hydrolase</keyword>
<sequence length="1239" mass="129539">MKKITLLLILFAGAIFAQERNNSTDIEGFENVVNGNQNSFYGFSNPSFIGDPIDPTQPIEVAIGLDTEPAGFTVRSGTQLGRINRNGVASACPSKVYPGAFNTTTTYNYTAIQFINTSSTSECVTINFDPNSGSSPCGVNGHAHIYQEAGGANEMPFDPSDRGTNYLGDSGISATVSYSFTVEPGFFEVVFSTTGAGSSSPTANCNVQFAFAPNGGVITGVTGVQPDGQVCANDTPATISPAMPGAVVTATVNIAGTGEIGEDTNDFRLDNVFLDTFQHDEANTLTVELTDPSGTVTHTLFSNVGGIDGLTVAKDITFEDGTNDITTWTSDATFNDPYEAQGGPLNGEVDGAFEGVSIQGDWTLTITNGGNSGGSLQGFCLEFTNNGLVGTVPVISCPEAVPGMGPDGTLTVDNDPGQCGAVISFSDASAVDAEDGPLTVTRTDMTGLNSDDEFPVGTTVLTFEATDSDGNTVSCDFTIVVNDVDAPELTCPADIMVENDMGICGAEVIFDLPEIMDNCPAPGELAGFTTLGVVNGKTYYLSDTAFQASEAYADALAHGGFVVTITDATQNAFLNDAVNTAEGTPTSFWIGYNDVATEGSFVWQSGDSSTYTNWNAGEPNNVGGEDYGELRGFNGMWNDLPDSAGALRQYVLEIPGGLEQTAGPASGEEFPVGTTTVSFMYTDIGGNSTSCSFDVTVEDTEAPVIDCSQANTDLVLDANGMATFDLSTLNILSDTNLNVYALKAFDDTDNVGLYSYNPLTDEITLENAAVSSTGFDSHHDLAYNPVTQTAYFIRSNGGSAPRELFEYDLLTGASTLIASPIEAASGNNRVQAMTFGPDGTMYLSFQDGSIDTYDIATQTATAFANVPTDGGVGITFDYDNNRIIHSTNLGSVDSSNDLSAIDASTGDVTFLFNYRTPGTNDDCTGQALAYVGNDKILASSTFGCNLIYTIDVSMGTTNLLLQPNGFDADIKSLVALPSNILDNCGATTITTVAPPVEDGPCDLDTNIEDPATSTTIWDRPVGTGPTISGLGPVSYHVYGPFMVSSDGNYTIDSTQDYDGYIHLYEIAFDPTDQLTNLLAGNDDGPGGIGTSQIVDQPLVTGTEYFLVTSAFAAANFGNFTNSITGPGSVSCVDPAAVLTMLDFTCDDVGENMIDVTVTDTAGNSSTCSAMINVIDDTAPEVACMDFTLELDDNGVATLDPNDAIDEDATVEACGYEATASRTDFSCADIGTPVMVDIFV</sequence>
<evidence type="ECO:0000256" key="4">
    <source>
        <dbReference type="SAM" id="SignalP"/>
    </source>
</evidence>
<feature type="domain" description="P/Homo B" evidence="7">
    <location>
        <begin position="222"/>
        <end position="394"/>
    </location>
</feature>
<evidence type="ECO:0000313" key="8">
    <source>
        <dbReference type="EMBL" id="MFC7358256.1"/>
    </source>
</evidence>
<dbReference type="CDD" id="cd03603">
    <property type="entry name" value="CLECT_VCBS"/>
    <property type="match status" value="1"/>
</dbReference>
<dbReference type="Gene3D" id="2.60.120.260">
    <property type="entry name" value="Galactose-binding domain-like"/>
    <property type="match status" value="1"/>
</dbReference>
<feature type="signal peptide" evidence="4">
    <location>
        <begin position="1"/>
        <end position="17"/>
    </location>
</feature>
<dbReference type="SUPFAM" id="SSF56436">
    <property type="entry name" value="C-type lectin-like"/>
    <property type="match status" value="1"/>
</dbReference>
<dbReference type="EMBL" id="JBHTBN010000006">
    <property type="protein sequence ID" value="MFC7358256.1"/>
    <property type="molecule type" value="Genomic_DNA"/>
</dbReference>
<dbReference type="PROSITE" id="PS51829">
    <property type="entry name" value="P_HOMO_B"/>
    <property type="match status" value="1"/>
</dbReference>
<comment type="caution">
    <text evidence="8">The sequence shown here is derived from an EMBL/GenBank/DDBJ whole genome shotgun (WGS) entry which is preliminary data.</text>
</comment>
<feature type="non-terminal residue" evidence="8">
    <location>
        <position position="1239"/>
    </location>
</feature>
<dbReference type="Gene3D" id="2.60.40.10">
    <property type="entry name" value="Immunoglobulins"/>
    <property type="match status" value="1"/>
</dbReference>
<evidence type="ECO:0000256" key="3">
    <source>
        <dbReference type="ARBA" id="ARBA00022801"/>
    </source>
</evidence>
<evidence type="ECO:0000259" key="5">
    <source>
        <dbReference type="PROSITE" id="PS50041"/>
    </source>
</evidence>
<dbReference type="InterPro" id="IPR034007">
    <property type="entry name" value="CTLD_bac"/>
</dbReference>
<dbReference type="SUPFAM" id="SSF63825">
    <property type="entry name" value="YWTD domain"/>
    <property type="match status" value="1"/>
</dbReference>
<dbReference type="InterPro" id="IPR016187">
    <property type="entry name" value="CTDL_fold"/>
</dbReference>
<accession>A0ABW2MWV8</accession>
<dbReference type="InterPro" id="IPR002884">
    <property type="entry name" value="P_dom"/>
</dbReference>
<feature type="domain" description="HYR" evidence="6">
    <location>
        <begin position="608"/>
        <end position="699"/>
    </location>
</feature>
<feature type="chain" id="PRO_5045811082" evidence="4">
    <location>
        <begin position="18"/>
        <end position="1239"/>
    </location>
</feature>
<dbReference type="PANTHER" id="PTHR46343:SF2">
    <property type="entry name" value="SUSHI_VON WILLEBRAND FACTOR TYPE A_EGF_PENTRAXIN DOMAIN-CONTAINING 1"/>
    <property type="match status" value="1"/>
</dbReference>
<dbReference type="PROSITE" id="PS50825">
    <property type="entry name" value="HYR"/>
    <property type="match status" value="2"/>
</dbReference>
<dbReference type="Pfam" id="PF00059">
    <property type="entry name" value="Lectin_C"/>
    <property type="match status" value="1"/>
</dbReference>
<feature type="domain" description="HYR" evidence="6">
    <location>
        <begin position="388"/>
        <end position="483"/>
    </location>
</feature>
<dbReference type="Pfam" id="PF02494">
    <property type="entry name" value="HYR"/>
    <property type="match status" value="2"/>
</dbReference>
<dbReference type="PROSITE" id="PS50041">
    <property type="entry name" value="C_TYPE_LECTIN_2"/>
    <property type="match status" value="1"/>
</dbReference>